<protein>
    <submittedName>
        <fullName evidence="1">Uncharacterized protein</fullName>
    </submittedName>
</protein>
<dbReference type="EMBL" id="BAABGZ010000064">
    <property type="protein sequence ID" value="GAA4362080.1"/>
    <property type="molecule type" value="Genomic_DNA"/>
</dbReference>
<dbReference type="Proteomes" id="UP001501153">
    <property type="component" value="Unassembled WGS sequence"/>
</dbReference>
<comment type="caution">
    <text evidence="1">The sequence shown here is derived from an EMBL/GenBank/DDBJ whole genome shotgun (WGS) entry which is preliminary data.</text>
</comment>
<organism evidence="1 2">
    <name type="scientific">Hymenobacter saemangeumensis</name>
    <dbReference type="NCBI Taxonomy" id="1084522"/>
    <lineage>
        <taxon>Bacteria</taxon>
        <taxon>Pseudomonadati</taxon>
        <taxon>Bacteroidota</taxon>
        <taxon>Cytophagia</taxon>
        <taxon>Cytophagales</taxon>
        <taxon>Hymenobacteraceae</taxon>
        <taxon>Hymenobacter</taxon>
    </lineage>
</organism>
<evidence type="ECO:0000313" key="2">
    <source>
        <dbReference type="Proteomes" id="UP001501153"/>
    </source>
</evidence>
<sequence>MKTNTIPQNATEKAIVLGFPATLFGFTPDQRGYWFEPGLPWTPQDMGTTPPIDKRGLPGVWLLVEFGNNSMAPRFPAGTVVNLTPVFTREQLTVGKVYAYLYTNHVTGKQEMCAGRLAVIGDSCLEATRDNGNPREQHMLWPLREAAGEETWGVYEVSHYQRYPELG</sequence>
<accession>A0ABP8IM33</accession>
<gene>
    <name evidence="1" type="ORF">GCM10023185_29640</name>
</gene>
<reference evidence="2" key="1">
    <citation type="journal article" date="2019" name="Int. J. Syst. Evol. Microbiol.">
        <title>The Global Catalogue of Microorganisms (GCM) 10K type strain sequencing project: providing services to taxonomists for standard genome sequencing and annotation.</title>
        <authorList>
            <consortium name="The Broad Institute Genomics Platform"/>
            <consortium name="The Broad Institute Genome Sequencing Center for Infectious Disease"/>
            <person name="Wu L."/>
            <person name="Ma J."/>
        </authorList>
    </citation>
    <scope>NUCLEOTIDE SEQUENCE [LARGE SCALE GENOMIC DNA]</scope>
    <source>
        <strain evidence="2">JCM 17923</strain>
    </source>
</reference>
<dbReference type="RefSeq" id="WP_345236871.1">
    <property type="nucleotide sequence ID" value="NZ_BAABGZ010000064.1"/>
</dbReference>
<keyword evidence="2" id="KW-1185">Reference proteome</keyword>
<evidence type="ECO:0000313" key="1">
    <source>
        <dbReference type="EMBL" id="GAA4362080.1"/>
    </source>
</evidence>
<name>A0ABP8IM33_9BACT</name>
<proteinExistence type="predicted"/>